<proteinExistence type="predicted"/>
<evidence type="ECO:0000256" key="3">
    <source>
        <dbReference type="ARBA" id="ARBA00022801"/>
    </source>
</evidence>
<dbReference type="Pfam" id="PF24827">
    <property type="entry name" value="AstE_AspA_cat"/>
    <property type="match status" value="1"/>
</dbReference>
<evidence type="ECO:0000256" key="2">
    <source>
        <dbReference type="ARBA" id="ARBA00022723"/>
    </source>
</evidence>
<evidence type="ECO:0000313" key="7">
    <source>
        <dbReference type="Proteomes" id="UP000035170"/>
    </source>
</evidence>
<keyword evidence="4" id="KW-0862">Zinc</keyword>
<organism evidence="6 7">
    <name type="scientific">Variovorax paradoxus</name>
    <dbReference type="NCBI Taxonomy" id="34073"/>
    <lineage>
        <taxon>Bacteria</taxon>
        <taxon>Pseudomonadati</taxon>
        <taxon>Pseudomonadota</taxon>
        <taxon>Betaproteobacteria</taxon>
        <taxon>Burkholderiales</taxon>
        <taxon>Comamonadaceae</taxon>
        <taxon>Variovorax</taxon>
    </lineage>
</organism>
<keyword evidence="2" id="KW-0479">Metal-binding</keyword>
<dbReference type="InterPro" id="IPR055438">
    <property type="entry name" value="AstE_AspA_cat"/>
</dbReference>
<comment type="cofactor">
    <cofactor evidence="1">
        <name>Zn(2+)</name>
        <dbReference type="ChEBI" id="CHEBI:29105"/>
    </cofactor>
</comment>
<comment type="caution">
    <text evidence="6">The sequence shown here is derived from an EMBL/GenBank/DDBJ whole genome shotgun (WGS) entry which is preliminary data.</text>
</comment>
<dbReference type="SUPFAM" id="SSF53187">
    <property type="entry name" value="Zn-dependent exopeptidases"/>
    <property type="match status" value="1"/>
</dbReference>
<reference evidence="6 7" key="1">
    <citation type="submission" date="2015-03" db="EMBL/GenBank/DDBJ databases">
        <title>Genome sequence of Variovorax paradoxus TBEA6.</title>
        <authorList>
            <person name="Poehlein A."/>
            <person name="Schuldes J."/>
            <person name="Wuebbeler J.H."/>
            <person name="Hiessl S."/>
            <person name="Steinbuechel A."/>
            <person name="Daniel R."/>
        </authorList>
    </citation>
    <scope>NUCLEOTIDE SEQUENCE [LARGE SCALE GENOMIC DNA]</scope>
    <source>
        <strain evidence="6 7">TBEA6</strain>
    </source>
</reference>
<evidence type="ECO:0000256" key="1">
    <source>
        <dbReference type="ARBA" id="ARBA00001947"/>
    </source>
</evidence>
<keyword evidence="7" id="KW-1185">Reference proteome</keyword>
<keyword evidence="3" id="KW-0378">Hydrolase</keyword>
<dbReference type="CDD" id="cd06256">
    <property type="entry name" value="M14_ASTE_ASPA-like"/>
    <property type="match status" value="1"/>
</dbReference>
<dbReference type="PATRIC" id="fig|34073.19.peg.5460"/>
<evidence type="ECO:0000259" key="5">
    <source>
        <dbReference type="Pfam" id="PF24827"/>
    </source>
</evidence>
<sequence length="345" mass="37043">MSDLSDLSDLPQVIDHLPPAFLSASARTLHEVLPAPTLIHLPGVQPRPVFVSVLLHGNEDVGLLALQSVLAKYGDRPLPRALSIFVGNVEAARAGVRRLEDQPDYNRIWPSAAPATPHQRMAARVMGAMRAREVFLAIDLHNNSGRNPLYSCLSATGAEHLRLARMFSPLAVLIQAPQSLGAAFTPICPTVCCECGEIGNAEGVAQAATLIERCLADDFGDGTAHDDVKALDIFQAFAMLKVAEGLTLSCDGGAADLQLPPELESFNFRTLEPGHVIATTLSHPEAEPLRAYRLDGEAIAGMLVRNGSEVCLSTHAVAAMFTRDLRAIRQDCLGYLMQRVPAHAL</sequence>
<evidence type="ECO:0000313" key="6">
    <source>
        <dbReference type="EMBL" id="KLN53503.1"/>
    </source>
</evidence>
<dbReference type="Gene3D" id="3.40.630.10">
    <property type="entry name" value="Zn peptidases"/>
    <property type="match status" value="1"/>
</dbReference>
<evidence type="ECO:0000256" key="4">
    <source>
        <dbReference type="ARBA" id="ARBA00022833"/>
    </source>
</evidence>
<protein>
    <recommendedName>
        <fullName evidence="5">Succinylglutamate desuccinylase/Aspartoacylase catalytic domain-containing protein</fullName>
    </recommendedName>
</protein>
<name>A0A0H2LTA5_VARPD</name>
<dbReference type="EMBL" id="JZWI01000033">
    <property type="protein sequence ID" value="KLN53503.1"/>
    <property type="molecule type" value="Genomic_DNA"/>
</dbReference>
<dbReference type="Proteomes" id="UP000035170">
    <property type="component" value="Unassembled WGS sequence"/>
</dbReference>
<dbReference type="AlphaFoldDB" id="A0A0H2LTA5"/>
<dbReference type="RefSeq" id="WP_053063333.1">
    <property type="nucleotide sequence ID" value="NZ_JZWI01000033.1"/>
</dbReference>
<accession>A0A0H2LTA5</accession>
<gene>
    <name evidence="6" type="ORF">VPARA_53420</name>
</gene>
<feature type="domain" description="Succinylglutamate desuccinylase/Aspartoacylase catalytic" evidence="5">
    <location>
        <begin position="55"/>
        <end position="197"/>
    </location>
</feature>